<dbReference type="InterPro" id="IPR027391">
    <property type="entry name" value="Nol1_Nop2_Fmu_2"/>
</dbReference>
<dbReference type="InterPro" id="IPR031341">
    <property type="entry name" value="Methyltr_RsmF_N"/>
</dbReference>
<evidence type="ECO:0000259" key="7">
    <source>
        <dbReference type="PROSITE" id="PS51686"/>
    </source>
</evidence>
<dbReference type="Pfam" id="PF01189">
    <property type="entry name" value="Methyltr_RsmB-F"/>
    <property type="match status" value="1"/>
</dbReference>
<organism evidence="8 9">
    <name type="scientific">Alistipes ihumii AP11</name>
    <dbReference type="NCBI Taxonomy" id="1211813"/>
    <lineage>
        <taxon>Bacteria</taxon>
        <taxon>Pseudomonadati</taxon>
        <taxon>Bacteroidota</taxon>
        <taxon>Bacteroidia</taxon>
        <taxon>Bacteroidales</taxon>
        <taxon>Rikenellaceae</taxon>
        <taxon>Alistipes</taxon>
    </lineage>
</organism>
<name>A0ABY5UWF4_9BACT</name>
<dbReference type="PANTHER" id="PTHR22807:SF30">
    <property type="entry name" value="28S RRNA (CYTOSINE(4447)-C(5))-METHYLTRANSFERASE-RELATED"/>
    <property type="match status" value="1"/>
</dbReference>
<feature type="domain" description="SAM-dependent MTase RsmB/NOP-type" evidence="7">
    <location>
        <begin position="7"/>
        <end position="297"/>
    </location>
</feature>
<keyword evidence="9" id="KW-1185">Reference proteome</keyword>
<dbReference type="InterPro" id="IPR023267">
    <property type="entry name" value="RCMT"/>
</dbReference>
<dbReference type="SUPFAM" id="SSF53335">
    <property type="entry name" value="S-adenosyl-L-methionine-dependent methyltransferases"/>
    <property type="match status" value="1"/>
</dbReference>
<keyword evidence="2 6" id="KW-0489">Methyltransferase</keyword>
<dbReference type="Proteomes" id="UP001059295">
    <property type="component" value="Chromosome"/>
</dbReference>
<evidence type="ECO:0000256" key="5">
    <source>
        <dbReference type="ARBA" id="ARBA00022884"/>
    </source>
</evidence>
<dbReference type="Gene3D" id="3.40.50.150">
    <property type="entry name" value="Vaccinia Virus protein VP39"/>
    <property type="match status" value="1"/>
</dbReference>
<keyword evidence="4 6" id="KW-0949">S-adenosyl-L-methionine</keyword>
<feature type="binding site" evidence="6">
    <location>
        <position position="162"/>
    </location>
    <ligand>
        <name>S-adenosyl-L-methionine</name>
        <dbReference type="ChEBI" id="CHEBI:59789"/>
    </ligand>
</feature>
<keyword evidence="1" id="KW-0963">Cytoplasm</keyword>
<evidence type="ECO:0000313" key="9">
    <source>
        <dbReference type="Proteomes" id="UP001059295"/>
    </source>
</evidence>
<dbReference type="PRINTS" id="PR02008">
    <property type="entry name" value="RCMTFAMILY"/>
</dbReference>
<feature type="binding site" evidence="6">
    <location>
        <position position="135"/>
    </location>
    <ligand>
        <name>S-adenosyl-L-methionine</name>
        <dbReference type="ChEBI" id="CHEBI:59789"/>
    </ligand>
</feature>
<dbReference type="Gene3D" id="2.30.130.60">
    <property type="match status" value="1"/>
</dbReference>
<accession>A0ABY5UWF4</accession>
<feature type="binding site" evidence="6">
    <location>
        <begin position="111"/>
        <end position="117"/>
    </location>
    <ligand>
        <name>S-adenosyl-L-methionine</name>
        <dbReference type="ChEBI" id="CHEBI:59789"/>
    </ligand>
</feature>
<evidence type="ECO:0000256" key="3">
    <source>
        <dbReference type="ARBA" id="ARBA00022679"/>
    </source>
</evidence>
<dbReference type="InterPro" id="IPR029063">
    <property type="entry name" value="SAM-dependent_MTases_sf"/>
</dbReference>
<evidence type="ECO:0000313" key="8">
    <source>
        <dbReference type="EMBL" id="UWN56405.1"/>
    </source>
</evidence>
<keyword evidence="5 6" id="KW-0694">RNA-binding</keyword>
<dbReference type="Gene3D" id="3.30.70.1170">
    <property type="entry name" value="Sun protein, domain 3"/>
    <property type="match status" value="1"/>
</dbReference>
<reference evidence="8" key="1">
    <citation type="journal article" date="2022" name="Cell">
        <title>Design, construction, and in vivo augmentation of a complex gut microbiome.</title>
        <authorList>
            <person name="Cheng A.G."/>
            <person name="Ho P.Y."/>
            <person name="Aranda-Diaz A."/>
            <person name="Jain S."/>
            <person name="Yu F.B."/>
            <person name="Meng X."/>
            <person name="Wang M."/>
            <person name="Iakiviak M."/>
            <person name="Nagashima K."/>
            <person name="Zhao A."/>
            <person name="Murugkar P."/>
            <person name="Patil A."/>
            <person name="Atabakhsh K."/>
            <person name="Weakley A."/>
            <person name="Yan J."/>
            <person name="Brumbaugh A.R."/>
            <person name="Higginbottom S."/>
            <person name="Dimas A."/>
            <person name="Shiver A.L."/>
            <person name="Deutschbauer A."/>
            <person name="Neff N."/>
            <person name="Sonnenburg J.L."/>
            <person name="Huang K.C."/>
            <person name="Fischbach M.A."/>
        </authorList>
    </citation>
    <scope>NUCLEOTIDE SEQUENCE</scope>
    <source>
        <strain evidence="8">AP11</strain>
    </source>
</reference>
<evidence type="ECO:0000256" key="4">
    <source>
        <dbReference type="ARBA" id="ARBA00022691"/>
    </source>
</evidence>
<comment type="similarity">
    <text evidence="6">Belongs to the class I-like SAM-binding methyltransferase superfamily. RsmB/NOP family.</text>
</comment>
<dbReference type="Pfam" id="PF17125">
    <property type="entry name" value="Methyltr_RsmF_N"/>
    <property type="match status" value="1"/>
</dbReference>
<sequence length="456" mass="50591">MDGESFFPEAFARRIEEQLGTRQARLLLDALDGDPVVSVRYNPYKTASKPALEPVPWSRYGFYLPERPSFTLDPSLHGGAYYVQEASSMFLEAVFGAVADSGAPLRILDLCAAPGGKTTLLSSLAGPESLIVANEPVRARAAVLSDNVRRWGIGNVVVTSADPARFAPFGHYFDLILVDAPCSGEGMFRKDRESRRQWSESGAELCAARQRRILGEAWDALRPGGALIYSTCTFNPAENEQNVRWLASQYDCEGTIDVGTAPEWGIERGETDGIGTFRFYPHRTRGEGFFAAVVRKADGRRRLQVPKPRKSIFSELPKSSVREVARWVGQPELMRFATVDDTVYGYYGRAFAAVREIAENLPVVRSGIRMGQLFGGRLKPDHALAMFHDLNPEAAPTAVLDREQALDYLRKRETDPTLLSEGINRIACDGLTLGWIKRIGNRSNNLYPKELRIATL</sequence>
<dbReference type="RefSeq" id="WP_019246210.1">
    <property type="nucleotide sequence ID" value="NZ_CAPH01000013.1"/>
</dbReference>
<dbReference type="EMBL" id="CP102294">
    <property type="protein sequence ID" value="UWN56405.1"/>
    <property type="molecule type" value="Genomic_DNA"/>
</dbReference>
<evidence type="ECO:0000256" key="1">
    <source>
        <dbReference type="ARBA" id="ARBA00022490"/>
    </source>
</evidence>
<dbReference type="CDD" id="cd02440">
    <property type="entry name" value="AdoMet_MTases"/>
    <property type="match status" value="1"/>
</dbReference>
<dbReference type="InterPro" id="IPR001678">
    <property type="entry name" value="MeTrfase_RsmB-F_NOP2_dom"/>
</dbReference>
<evidence type="ECO:0000256" key="6">
    <source>
        <dbReference type="PROSITE-ProRule" id="PRU01023"/>
    </source>
</evidence>
<dbReference type="Pfam" id="PF13636">
    <property type="entry name" value="Methyltranf_PUA"/>
    <property type="match status" value="1"/>
</dbReference>
<protein>
    <submittedName>
        <fullName evidence="8">rRNA cytosine-C5-methylase</fullName>
    </submittedName>
</protein>
<feature type="active site" description="Nucleophile" evidence="6">
    <location>
        <position position="232"/>
    </location>
</feature>
<dbReference type="PROSITE" id="PS51686">
    <property type="entry name" value="SAM_MT_RSMB_NOP"/>
    <property type="match status" value="1"/>
</dbReference>
<gene>
    <name evidence="8" type="ORF">NQ491_06955</name>
</gene>
<dbReference type="InterPro" id="IPR049560">
    <property type="entry name" value="MeTrfase_RsmB-F_NOP2_cat"/>
</dbReference>
<dbReference type="PANTHER" id="PTHR22807">
    <property type="entry name" value="NOP2 YEAST -RELATED NOL1/NOP2/FMU SUN DOMAIN-CONTAINING"/>
    <property type="match status" value="1"/>
</dbReference>
<dbReference type="GeneID" id="82891459"/>
<evidence type="ECO:0000256" key="2">
    <source>
        <dbReference type="ARBA" id="ARBA00022603"/>
    </source>
</evidence>
<feature type="binding site" evidence="6">
    <location>
        <position position="179"/>
    </location>
    <ligand>
        <name>S-adenosyl-L-methionine</name>
        <dbReference type="ChEBI" id="CHEBI:59789"/>
    </ligand>
</feature>
<keyword evidence="3 6" id="KW-0808">Transferase</keyword>
<proteinExistence type="inferred from homology"/>